<feature type="domain" description="UspA" evidence="2">
    <location>
        <begin position="152"/>
        <end position="290"/>
    </location>
</feature>
<dbReference type="Proteomes" id="UP000320095">
    <property type="component" value="Unassembled WGS sequence"/>
</dbReference>
<gene>
    <name evidence="3" type="ORF">EAH80_09185</name>
</gene>
<protein>
    <submittedName>
        <fullName evidence="3">Universal stress protein</fullName>
    </submittedName>
</protein>
<dbReference type="Pfam" id="PF00582">
    <property type="entry name" value="Usp"/>
    <property type="match status" value="2"/>
</dbReference>
<comment type="caution">
    <text evidence="3">The sequence shown here is derived from an EMBL/GenBank/DDBJ whole genome shotgun (WGS) entry which is preliminary data.</text>
</comment>
<reference evidence="3 4" key="1">
    <citation type="journal article" date="2019" name="Environ. Microbiol.">
        <title>Species interactions and distinct microbial communities in high Arctic permafrost affected cryosols are associated with the CH4 and CO2 gas fluxes.</title>
        <authorList>
            <person name="Altshuler I."/>
            <person name="Hamel J."/>
            <person name="Turney S."/>
            <person name="Magnuson E."/>
            <person name="Levesque R."/>
            <person name="Greer C."/>
            <person name="Whyte L.G."/>
        </authorList>
    </citation>
    <scope>NUCLEOTIDE SEQUENCE [LARGE SCALE GENOMIC DNA]</scope>
    <source>
        <strain evidence="3 4">S5.20</strain>
    </source>
</reference>
<dbReference type="PANTHER" id="PTHR46268">
    <property type="entry name" value="STRESS RESPONSE PROTEIN NHAX"/>
    <property type="match status" value="1"/>
</dbReference>
<sequence>MNTDADDAQQVVVGIDGSDTALAAAHWAADYAASSSSTLLLLHAAARLDWHFLADSAAPEIDEGTADPALGSVEVAVRAAHPDLDVRSATVKKSIGGALRDASDRARLLVVGSGTDDGMLGSHVVRITHRALCPVLVWRAPAAHRTGKPLPVVVGIDESEDSLRALMIAFEAAHVLHAPLKVAHMWDLAAAVGLGYSQGLMDWQLLDLLQSQQRQRMDELVAPLAKKYPNAHVNEIFQDISPAKGLRALSREAQLVVVGSHGRGRIAASTLGSVSQSVITHAECPVLVVR</sequence>
<evidence type="ECO:0000259" key="2">
    <source>
        <dbReference type="Pfam" id="PF00582"/>
    </source>
</evidence>
<evidence type="ECO:0000313" key="4">
    <source>
        <dbReference type="Proteomes" id="UP000320095"/>
    </source>
</evidence>
<dbReference type="EMBL" id="RCZG01000003">
    <property type="protein sequence ID" value="TPG34972.1"/>
    <property type="molecule type" value="Genomic_DNA"/>
</dbReference>
<dbReference type="RefSeq" id="WP_140689729.1">
    <property type="nucleotide sequence ID" value="NZ_RCZG01000003.1"/>
</dbReference>
<evidence type="ECO:0000313" key="3">
    <source>
        <dbReference type="EMBL" id="TPG34972.1"/>
    </source>
</evidence>
<keyword evidence="4" id="KW-1185">Reference proteome</keyword>
<proteinExistence type="inferred from homology"/>
<dbReference type="InterPro" id="IPR014729">
    <property type="entry name" value="Rossmann-like_a/b/a_fold"/>
</dbReference>
<dbReference type="PRINTS" id="PR01438">
    <property type="entry name" value="UNVRSLSTRESS"/>
</dbReference>
<dbReference type="SUPFAM" id="SSF52402">
    <property type="entry name" value="Adenine nucleotide alpha hydrolases-like"/>
    <property type="match status" value="2"/>
</dbReference>
<dbReference type="AlphaFoldDB" id="A0A502EDC5"/>
<dbReference type="Gene3D" id="3.40.50.620">
    <property type="entry name" value="HUPs"/>
    <property type="match status" value="2"/>
</dbReference>
<feature type="domain" description="UspA" evidence="2">
    <location>
        <begin position="9"/>
        <end position="138"/>
    </location>
</feature>
<dbReference type="InterPro" id="IPR006015">
    <property type="entry name" value="Universal_stress_UspA"/>
</dbReference>
<dbReference type="PANTHER" id="PTHR46268:SF6">
    <property type="entry name" value="UNIVERSAL STRESS PROTEIN UP12"/>
    <property type="match status" value="1"/>
</dbReference>
<dbReference type="InterPro" id="IPR006016">
    <property type="entry name" value="UspA"/>
</dbReference>
<evidence type="ECO:0000256" key="1">
    <source>
        <dbReference type="ARBA" id="ARBA00008791"/>
    </source>
</evidence>
<dbReference type="OrthoDB" id="3174546at2"/>
<organism evidence="3 4">
    <name type="scientific">Mycolicibacterium hodleri</name>
    <dbReference type="NCBI Taxonomy" id="49897"/>
    <lineage>
        <taxon>Bacteria</taxon>
        <taxon>Bacillati</taxon>
        <taxon>Actinomycetota</taxon>
        <taxon>Actinomycetes</taxon>
        <taxon>Mycobacteriales</taxon>
        <taxon>Mycobacteriaceae</taxon>
        <taxon>Mycolicibacterium</taxon>
    </lineage>
</organism>
<name>A0A502EDC5_9MYCO</name>
<comment type="similarity">
    <text evidence="1">Belongs to the universal stress protein A family.</text>
</comment>
<accession>A0A502EDC5</accession>